<name>A0A9X3IKN0_9HYPH</name>
<comment type="caution">
    <text evidence="4">The sequence shown here is derived from an EMBL/GenBank/DDBJ whole genome shotgun (WGS) entry which is preliminary data.</text>
</comment>
<dbReference type="PANTHER" id="PTHR12184:SF1">
    <property type="entry name" value="UBIQUINOL-CYTOCHROME-C REDUCTASE COMPLEX ASSEMBLY FACTOR 1"/>
    <property type="match status" value="1"/>
</dbReference>
<dbReference type="Pfam" id="PF03981">
    <property type="entry name" value="Ubiq_cyt_C_chap"/>
    <property type="match status" value="1"/>
</dbReference>
<dbReference type="Proteomes" id="UP001144805">
    <property type="component" value="Unassembled WGS sequence"/>
</dbReference>
<dbReference type="AlphaFoldDB" id="A0A9X3IKN0"/>
<protein>
    <submittedName>
        <fullName evidence="4">Ubiquinol-cytochrome C chaperone</fullName>
    </submittedName>
</protein>
<sequence>MAIFLARAGGSTISGKSALSPCPSDQPDLEIGRMFRRLFARNRRNEAIAYSLYGAIVAQARQPALYTEFAVPDTLDGRFDMIVLHGFLMFHRLKDESPEDRQLGQDVFDIFLKDMDGTLREMGVGDLSVPKKLKKMAEAFFGRIRAYDEALASGDRTKLVDAIERNIFPDGAPTGVGGQIASYVQASVTTLAAESLSTIFSGRLDYASLPTPSAAA</sequence>
<evidence type="ECO:0000259" key="3">
    <source>
        <dbReference type="Pfam" id="PF03981"/>
    </source>
</evidence>
<accession>A0A9X3IKN0</accession>
<gene>
    <name evidence="4" type="ORF">OSH07_05590</name>
</gene>
<evidence type="ECO:0000313" key="5">
    <source>
        <dbReference type="Proteomes" id="UP001144805"/>
    </source>
</evidence>
<evidence type="ECO:0000313" key="4">
    <source>
        <dbReference type="EMBL" id="MCX5568656.1"/>
    </source>
</evidence>
<evidence type="ECO:0000256" key="2">
    <source>
        <dbReference type="ARBA" id="ARBA00006436"/>
    </source>
</evidence>
<dbReference type="PIRSF" id="PIRSF032079">
    <property type="entry name" value="UCP032079"/>
    <property type="match status" value="1"/>
</dbReference>
<proteinExistence type="inferred from homology"/>
<dbReference type="PANTHER" id="PTHR12184">
    <property type="entry name" value="UBIQUINOL-CYTOCHROME C REDUCTASE COMPLEX ASSEMBLY FACTOR 1 FAMILY MEMBER"/>
    <property type="match status" value="1"/>
</dbReference>
<keyword evidence="5" id="KW-1185">Reference proteome</keyword>
<evidence type="ECO:0000256" key="1">
    <source>
        <dbReference type="ARBA" id="ARBA00006407"/>
    </source>
</evidence>
<reference evidence="4" key="1">
    <citation type="submission" date="2022-11" db="EMBL/GenBank/DDBJ databases">
        <title>Biodiversity and phylogenetic relationships of bacteria.</title>
        <authorList>
            <person name="Machado R.A.R."/>
            <person name="Bhat A."/>
            <person name="Loulou A."/>
            <person name="Kallel S."/>
        </authorList>
    </citation>
    <scope>NUCLEOTIDE SEQUENCE</scope>
    <source>
        <strain evidence="4">K-TC2</strain>
    </source>
</reference>
<comment type="similarity">
    <text evidence="1">Belongs to the CBP3 family.</text>
</comment>
<organism evidence="4 5">
    <name type="scientific">Kaistia nematophila</name>
    <dbReference type="NCBI Taxonomy" id="2994654"/>
    <lineage>
        <taxon>Bacteria</taxon>
        <taxon>Pseudomonadati</taxon>
        <taxon>Pseudomonadota</taxon>
        <taxon>Alphaproteobacteria</taxon>
        <taxon>Hyphomicrobiales</taxon>
        <taxon>Kaistiaceae</taxon>
        <taxon>Kaistia</taxon>
    </lineage>
</organism>
<dbReference type="RefSeq" id="WP_266337628.1">
    <property type="nucleotide sequence ID" value="NZ_JAPKNK010000002.1"/>
</dbReference>
<dbReference type="InterPro" id="IPR021150">
    <property type="entry name" value="Ubiq_cyt_c_chap"/>
</dbReference>
<feature type="domain" description="Ubiquinol-cytochrome c chaperone" evidence="3">
    <location>
        <begin position="68"/>
        <end position="204"/>
    </location>
</feature>
<comment type="similarity">
    <text evidence="2">Belongs to the UPF0174 family.</text>
</comment>
<dbReference type="InterPro" id="IPR007129">
    <property type="entry name" value="Ubiqinol_cyt_c_chaperone_CPB3"/>
</dbReference>
<dbReference type="InterPro" id="IPR014569">
    <property type="entry name" value="Ubq_cyt-c_CBP3-rel"/>
</dbReference>
<dbReference type="EMBL" id="JAPKNK010000002">
    <property type="protein sequence ID" value="MCX5568656.1"/>
    <property type="molecule type" value="Genomic_DNA"/>
</dbReference>